<proteinExistence type="predicted"/>
<reference evidence="1" key="1">
    <citation type="submission" date="2014-11" db="EMBL/GenBank/DDBJ databases">
        <authorList>
            <person name="Amaro Gonzalez C."/>
        </authorList>
    </citation>
    <scope>NUCLEOTIDE SEQUENCE</scope>
</reference>
<name>A0A0E9PLV4_ANGAN</name>
<sequence>MLKSGRDDVSLCTKTCRMPFKRTLLPIDVEAA</sequence>
<accession>A0A0E9PLV4</accession>
<protein>
    <submittedName>
        <fullName evidence="1">Uncharacterized protein</fullName>
    </submittedName>
</protein>
<evidence type="ECO:0000313" key="1">
    <source>
        <dbReference type="EMBL" id="JAH05621.1"/>
    </source>
</evidence>
<dbReference type="AlphaFoldDB" id="A0A0E9PLV4"/>
<reference evidence="1" key="2">
    <citation type="journal article" date="2015" name="Fish Shellfish Immunol.">
        <title>Early steps in the European eel (Anguilla anguilla)-Vibrio vulnificus interaction in the gills: Role of the RtxA13 toxin.</title>
        <authorList>
            <person name="Callol A."/>
            <person name="Pajuelo D."/>
            <person name="Ebbesson L."/>
            <person name="Teles M."/>
            <person name="MacKenzie S."/>
            <person name="Amaro C."/>
        </authorList>
    </citation>
    <scope>NUCLEOTIDE SEQUENCE</scope>
</reference>
<organism evidence="1">
    <name type="scientific">Anguilla anguilla</name>
    <name type="common">European freshwater eel</name>
    <name type="synonym">Muraena anguilla</name>
    <dbReference type="NCBI Taxonomy" id="7936"/>
    <lineage>
        <taxon>Eukaryota</taxon>
        <taxon>Metazoa</taxon>
        <taxon>Chordata</taxon>
        <taxon>Craniata</taxon>
        <taxon>Vertebrata</taxon>
        <taxon>Euteleostomi</taxon>
        <taxon>Actinopterygii</taxon>
        <taxon>Neopterygii</taxon>
        <taxon>Teleostei</taxon>
        <taxon>Anguilliformes</taxon>
        <taxon>Anguillidae</taxon>
        <taxon>Anguilla</taxon>
    </lineage>
</organism>
<dbReference type="EMBL" id="GBXM01102956">
    <property type="protein sequence ID" value="JAH05621.1"/>
    <property type="molecule type" value="Transcribed_RNA"/>
</dbReference>